<dbReference type="AlphaFoldDB" id="A0A1R2CSG1"/>
<gene>
    <name evidence="2" type="ORF">SteCoe_5480</name>
</gene>
<reference evidence="2 3" key="1">
    <citation type="submission" date="2016-11" db="EMBL/GenBank/DDBJ databases">
        <title>The macronuclear genome of Stentor coeruleus: a giant cell with tiny introns.</title>
        <authorList>
            <person name="Slabodnick M."/>
            <person name="Ruby J.G."/>
            <person name="Reiff S.B."/>
            <person name="Swart E.C."/>
            <person name="Gosai S."/>
            <person name="Prabakaran S."/>
            <person name="Witkowska E."/>
            <person name="Larue G.E."/>
            <person name="Fisher S."/>
            <person name="Freeman R.M."/>
            <person name="Gunawardena J."/>
            <person name="Chu W."/>
            <person name="Stover N.A."/>
            <person name="Gregory B.D."/>
            <person name="Nowacki M."/>
            <person name="Derisi J."/>
            <person name="Roy S.W."/>
            <person name="Marshall W.F."/>
            <person name="Sood P."/>
        </authorList>
    </citation>
    <scope>NUCLEOTIDE SEQUENCE [LARGE SCALE GENOMIC DNA]</scope>
    <source>
        <strain evidence="2">WM001</strain>
    </source>
</reference>
<protein>
    <submittedName>
        <fullName evidence="2">Uncharacterized protein</fullName>
    </submittedName>
</protein>
<feature type="region of interest" description="Disordered" evidence="1">
    <location>
        <begin position="31"/>
        <end position="50"/>
    </location>
</feature>
<evidence type="ECO:0000313" key="3">
    <source>
        <dbReference type="Proteomes" id="UP000187209"/>
    </source>
</evidence>
<evidence type="ECO:0000313" key="2">
    <source>
        <dbReference type="EMBL" id="OMJ91918.1"/>
    </source>
</evidence>
<dbReference type="EMBL" id="MPUH01000072">
    <property type="protein sequence ID" value="OMJ91918.1"/>
    <property type="molecule type" value="Genomic_DNA"/>
</dbReference>
<name>A0A1R2CSG1_9CILI</name>
<evidence type="ECO:0000256" key="1">
    <source>
        <dbReference type="SAM" id="MobiDB-lite"/>
    </source>
</evidence>
<comment type="caution">
    <text evidence="2">The sequence shown here is derived from an EMBL/GenBank/DDBJ whole genome shotgun (WGS) entry which is preliminary data.</text>
</comment>
<dbReference type="Proteomes" id="UP000187209">
    <property type="component" value="Unassembled WGS sequence"/>
</dbReference>
<organism evidence="2 3">
    <name type="scientific">Stentor coeruleus</name>
    <dbReference type="NCBI Taxonomy" id="5963"/>
    <lineage>
        <taxon>Eukaryota</taxon>
        <taxon>Sar</taxon>
        <taxon>Alveolata</taxon>
        <taxon>Ciliophora</taxon>
        <taxon>Postciliodesmatophora</taxon>
        <taxon>Heterotrichea</taxon>
        <taxon>Heterotrichida</taxon>
        <taxon>Stentoridae</taxon>
        <taxon>Stentor</taxon>
    </lineage>
</organism>
<sequence length="287" mass="33229">MDPANVFFSTTETPYLIATIYPPTSPSFTNKNKVSGQIKKTDNPLPPVKDTKKSFGSINSGLLKTSTIFLNLTGIKDLSQSPKHMHIPKYKNDKEKYSVRHIGSIDIKHEKQFCLFNPPIAVKKDYFNKEIKKTVKGNFSIRRTSVGNNFNAFEFFKEKTRKISPDLFRGKGFLKETSDGENDRDYEYFNVLDKRSKISFVNFESLVQGDQKARKKEFRQSKLKKKIITKNQQNLGQKSFYKVDQGLQTDDDMTSFENNFILNQVSKFTMYGNEDDKSDCDRFFDEN</sequence>
<keyword evidence="3" id="KW-1185">Reference proteome</keyword>
<accession>A0A1R2CSG1</accession>
<proteinExistence type="predicted"/>